<sequence length="1027" mass="117511">MYFSRFSVPLPSKMARKLCIIVIRMFWSDMDEEIKIPQEWNKFYLKDVSFVNLMTRRIFNVLIVANPYDAFMLEDDGRVDEKIFDEYMELGMRYPPTFTQVSTTEEANEVLQTTDIDLVICMPGNADNDAFTVAREVKAAHPSIPCVVLTPFSHGITKRIENEDMSVFDYVFCWLGNTNLIVSIIKLIEDKMNIEHDIKEAGVQMILLVEDNIRFYSSVLPNLYNYILAQSKRFSTEALNPHAAAQRKRGRPKVVLATNYEEAMTLYEKYHENTLGVISDTRFPMHSVPGRLSHVEEGDPEAGLKLLREIRRRDEYVPLILDSSETINRARAEAEGFHFIDKNSTKMNVDLHKLMEEHMGFGDFIFRDPKTKEEVARVSSLKELQDNIFKIPKDSMLYHVSRNHMSRWLCARAIFPVSAFLKHVTWHKLQDVDAHRKIIFDAIVQYRRMKNIGVVAVFDRLKFDRYAHFARIGEGSLGGKGRGLAFLDNIIKRHPELNQYENASVSIPKTVVLCTDFFDEFMEKNNLYPIALSDASDDEILQQFMKAQLPDSLIADFFTFFDAVKSPIAVRSSSLLEDSHYQPFAGIYSTYMIPYLDDKYEMLRMLACAIKGVYASVYYKDSKAYMLATQNVIDQEKMAVILQEVVGKQYGDLYYPNFSGVLRSLNYYPIGEETAEEGIASLALGLGKYIVDGGQTLRVSPYHPTQVLQTSEMETALSETQTRFYALDMNHVGDDFKVDDGFNIKKLRVKQADADGSLTFIASTFDPVDQVIRDGIYEGGRKIISFCGLLQHGVFPLPELLQMVQKFGSEEMRRPVEIEFACNLNNDRTGEFYLLQIRPIVDSKQMLDEDLLQISDERCLLRSNNSLGHGISEDVVDVVYVKTDDDFTAVNNPIIADHIEQINRKFLNEGKNYVLIGPGRWGSSDYWLGIPVKWPHISAARVIVESGLKNYHVDPSQGTHFFQNLTSFGVGYFTINTYTGNGVFQKEVLDAMPAVEETEYVRHVRFDCPLKIMMDGKKQHGVVLLPE</sequence>
<dbReference type="InterPro" id="IPR011006">
    <property type="entry name" value="CheY-like_superfamily"/>
</dbReference>
<dbReference type="InterPro" id="IPR013815">
    <property type="entry name" value="ATP_grasp_subdomain_1"/>
</dbReference>
<keyword evidence="2" id="KW-0808">Transferase</keyword>
<evidence type="ECO:0000313" key="3">
    <source>
        <dbReference type="Proteomes" id="UP000199373"/>
    </source>
</evidence>
<dbReference type="SUPFAM" id="SSF56059">
    <property type="entry name" value="Glutathione synthetase ATP-binding domain-like"/>
    <property type="match status" value="1"/>
</dbReference>
<dbReference type="GO" id="GO:0016301">
    <property type="term" value="F:kinase activity"/>
    <property type="evidence" value="ECO:0007669"/>
    <property type="project" value="UniProtKB-KW"/>
</dbReference>
<dbReference type="GO" id="GO:0005524">
    <property type="term" value="F:ATP binding"/>
    <property type="evidence" value="ECO:0007669"/>
    <property type="project" value="InterPro"/>
</dbReference>
<keyword evidence="2" id="KW-0418">Kinase</keyword>
<evidence type="ECO:0000259" key="1">
    <source>
        <dbReference type="Pfam" id="PF01326"/>
    </source>
</evidence>
<name>A0A1I0P5L9_9BACT</name>
<dbReference type="EMBL" id="FOIQ01000003">
    <property type="protein sequence ID" value="SEW09352.1"/>
    <property type="molecule type" value="Genomic_DNA"/>
</dbReference>
<evidence type="ECO:0000313" key="2">
    <source>
        <dbReference type="EMBL" id="SEW09352.1"/>
    </source>
</evidence>
<keyword evidence="2" id="KW-0670">Pyruvate</keyword>
<proteinExistence type="predicted"/>
<dbReference type="PANTHER" id="PTHR43615:SF1">
    <property type="entry name" value="PPDK_N DOMAIN-CONTAINING PROTEIN"/>
    <property type="match status" value="1"/>
</dbReference>
<gene>
    <name evidence="2" type="ORF">SAMN04487850_1597</name>
</gene>
<protein>
    <submittedName>
        <fullName evidence="2">Pyruvate phosphate dikinase, PEP/pyruvate binding domain</fullName>
    </submittedName>
</protein>
<organism evidence="2 3">
    <name type="scientific">Prevotella aff. ruminicola Tc2-24</name>
    <dbReference type="NCBI Taxonomy" id="81582"/>
    <lineage>
        <taxon>Bacteria</taxon>
        <taxon>Pseudomonadati</taxon>
        <taxon>Bacteroidota</taxon>
        <taxon>Bacteroidia</taxon>
        <taxon>Bacteroidales</taxon>
        <taxon>Prevotellaceae</taxon>
        <taxon>Prevotella</taxon>
    </lineage>
</organism>
<dbReference type="PANTHER" id="PTHR43615">
    <property type="entry name" value="PHOSPHOENOLPYRUVATE SYNTHASE-RELATED"/>
    <property type="match status" value="1"/>
</dbReference>
<dbReference type="Proteomes" id="UP000199373">
    <property type="component" value="Unassembled WGS sequence"/>
</dbReference>
<dbReference type="InterPro" id="IPR002192">
    <property type="entry name" value="PPDK_AMP/ATP-bd"/>
</dbReference>
<dbReference type="InterPro" id="IPR051549">
    <property type="entry name" value="PEP_Utilizing_Enz"/>
</dbReference>
<dbReference type="Pfam" id="PF01326">
    <property type="entry name" value="PPDK_N"/>
    <property type="match status" value="1"/>
</dbReference>
<keyword evidence="3" id="KW-1185">Reference proteome</keyword>
<dbReference type="Gene3D" id="3.30.1490.20">
    <property type="entry name" value="ATP-grasp fold, A domain"/>
    <property type="match status" value="1"/>
</dbReference>
<feature type="domain" description="Pyruvate phosphate dikinase AMP/ATP-binding" evidence="1">
    <location>
        <begin position="476"/>
        <end position="849"/>
    </location>
</feature>
<reference evidence="2 3" key="1">
    <citation type="submission" date="2016-10" db="EMBL/GenBank/DDBJ databases">
        <authorList>
            <person name="de Groot N.N."/>
        </authorList>
    </citation>
    <scope>NUCLEOTIDE SEQUENCE [LARGE SCALE GENOMIC DNA]</scope>
    <source>
        <strain evidence="2 3">TC2-24</strain>
    </source>
</reference>
<dbReference type="AlphaFoldDB" id="A0A1I0P5L9"/>
<accession>A0A1I0P5L9</accession>
<dbReference type="SUPFAM" id="SSF52172">
    <property type="entry name" value="CheY-like"/>
    <property type="match status" value="1"/>
</dbReference>
<dbReference type="Gene3D" id="3.40.50.2300">
    <property type="match status" value="1"/>
</dbReference>